<dbReference type="PANTHER" id="PTHR44051:SF8">
    <property type="entry name" value="GLUTATHIONE S-TRANSFERASE GSTA"/>
    <property type="match status" value="1"/>
</dbReference>
<dbReference type="SUPFAM" id="SSF47616">
    <property type="entry name" value="GST C-terminal domain-like"/>
    <property type="match status" value="1"/>
</dbReference>
<dbReference type="SFLD" id="SFLDG00358">
    <property type="entry name" value="Main_(cytGST)"/>
    <property type="match status" value="1"/>
</dbReference>
<feature type="domain" description="GST N-terminal" evidence="1">
    <location>
        <begin position="3"/>
        <end position="84"/>
    </location>
</feature>
<dbReference type="GO" id="GO:0016740">
    <property type="term" value="F:transferase activity"/>
    <property type="evidence" value="ECO:0007669"/>
    <property type="project" value="UniProtKB-KW"/>
</dbReference>
<sequence length="210" mass="23498">MRSDMLKLYYATGTCALATYITLEEAGADYTAERLSFKDNQQNSPDYLAINPKGRVPALVTDRGVLTETPAMLAYIAQTFPKAKLAPLDDPFDFAQVQSFNSYLCSTVHINHAHKMRGARWATQESSFADMKAMVPKTMGACFALIAQKMFRGPWVMGDQFTICDPYLYTLSTWLEGDSVDINATPKIADHFKRMSERPAVRKVMDAQKA</sequence>
<dbReference type="InterPro" id="IPR036282">
    <property type="entry name" value="Glutathione-S-Trfase_C_sf"/>
</dbReference>
<dbReference type="AlphaFoldDB" id="A0A0E4BSB6"/>
<dbReference type="InterPro" id="IPR004045">
    <property type="entry name" value="Glutathione_S-Trfase_N"/>
</dbReference>
<dbReference type="Proteomes" id="UP000063308">
    <property type="component" value="Chromosome"/>
</dbReference>
<dbReference type="Gene3D" id="3.40.30.10">
    <property type="entry name" value="Glutaredoxin"/>
    <property type="match status" value="1"/>
</dbReference>
<protein>
    <submittedName>
        <fullName evidence="3">Glutathione S-transferase</fullName>
    </submittedName>
</protein>
<dbReference type="InterPro" id="IPR036249">
    <property type="entry name" value="Thioredoxin-like_sf"/>
</dbReference>
<evidence type="ECO:0000259" key="1">
    <source>
        <dbReference type="PROSITE" id="PS50404"/>
    </source>
</evidence>
<dbReference type="Pfam" id="PF02798">
    <property type="entry name" value="GST_N"/>
    <property type="match status" value="1"/>
</dbReference>
<dbReference type="EMBL" id="AP014685">
    <property type="protein sequence ID" value="BAR59521.1"/>
    <property type="molecule type" value="Genomic_DNA"/>
</dbReference>
<accession>A0A0E4BSB6</accession>
<name>A0A0E4BSB6_9BRAD</name>
<evidence type="ECO:0000259" key="2">
    <source>
        <dbReference type="PROSITE" id="PS50405"/>
    </source>
</evidence>
<dbReference type="PROSITE" id="PS50404">
    <property type="entry name" value="GST_NTER"/>
    <property type="match status" value="1"/>
</dbReference>
<feature type="domain" description="GST C-terminal" evidence="2">
    <location>
        <begin position="90"/>
        <end position="210"/>
    </location>
</feature>
<dbReference type="SUPFAM" id="SSF52833">
    <property type="entry name" value="Thioredoxin-like"/>
    <property type="match status" value="1"/>
</dbReference>
<evidence type="ECO:0000313" key="4">
    <source>
        <dbReference type="Proteomes" id="UP000063308"/>
    </source>
</evidence>
<dbReference type="CDD" id="cd03057">
    <property type="entry name" value="GST_N_Beta"/>
    <property type="match status" value="1"/>
</dbReference>
<dbReference type="PANTHER" id="PTHR44051">
    <property type="entry name" value="GLUTATHIONE S-TRANSFERASE-RELATED"/>
    <property type="match status" value="1"/>
</dbReference>
<dbReference type="CDD" id="cd03188">
    <property type="entry name" value="GST_C_Beta"/>
    <property type="match status" value="1"/>
</dbReference>
<proteinExistence type="predicted"/>
<organism evidence="3 4">
    <name type="scientific">Bradyrhizobium diazoefficiens</name>
    <dbReference type="NCBI Taxonomy" id="1355477"/>
    <lineage>
        <taxon>Bacteria</taxon>
        <taxon>Pseudomonadati</taxon>
        <taxon>Pseudomonadota</taxon>
        <taxon>Alphaproteobacteria</taxon>
        <taxon>Hyphomicrobiales</taxon>
        <taxon>Nitrobacteraceae</taxon>
        <taxon>Bradyrhizobium</taxon>
    </lineage>
</organism>
<dbReference type="InterPro" id="IPR040079">
    <property type="entry name" value="Glutathione_S-Trfase"/>
</dbReference>
<dbReference type="InterPro" id="IPR010987">
    <property type="entry name" value="Glutathione-S-Trfase_C-like"/>
</dbReference>
<dbReference type="PROSITE" id="PS50405">
    <property type="entry name" value="GST_CTER"/>
    <property type="match status" value="1"/>
</dbReference>
<gene>
    <name evidence="3" type="ORF">NK6_6368</name>
</gene>
<keyword evidence="3" id="KW-0808">Transferase</keyword>
<dbReference type="SFLD" id="SFLDS00019">
    <property type="entry name" value="Glutathione_Transferase_(cytos"/>
    <property type="match status" value="1"/>
</dbReference>
<evidence type="ECO:0000313" key="3">
    <source>
        <dbReference type="EMBL" id="BAR59521.1"/>
    </source>
</evidence>
<dbReference type="SFLD" id="SFLDG01150">
    <property type="entry name" value="Main.1:_Beta-like"/>
    <property type="match status" value="1"/>
</dbReference>
<dbReference type="Gene3D" id="1.20.1050.10">
    <property type="match status" value="1"/>
</dbReference>
<reference evidence="3 4" key="1">
    <citation type="submission" date="2014-11" db="EMBL/GenBank/DDBJ databases">
        <title>Symbiosis island explosion on the genome of extra-slow-growing strains of soybean bradyrhizobia with massive insertion sequences.</title>
        <authorList>
            <person name="Iida T."/>
            <person name="Minamisawa K."/>
        </authorList>
    </citation>
    <scope>NUCLEOTIDE SEQUENCE [LARGE SCALE GENOMIC DNA]</scope>
    <source>
        <strain evidence="3 4">NK6</strain>
    </source>
</reference>